<dbReference type="EMBL" id="LR746272">
    <property type="protein sequence ID" value="CAA7402081.1"/>
    <property type="molecule type" value="Genomic_DNA"/>
</dbReference>
<evidence type="ECO:0000313" key="1">
    <source>
        <dbReference type="EMBL" id="CAA7402081.1"/>
    </source>
</evidence>
<dbReference type="Proteomes" id="UP000663760">
    <property type="component" value="Chromosome 9"/>
</dbReference>
<gene>
    <name evidence="1" type="ORF">SI8410_09012759</name>
</gene>
<dbReference type="AlphaFoldDB" id="A0A7I8KWQ3"/>
<accession>A0A7I8KWQ3</accession>
<keyword evidence="2" id="KW-1185">Reference proteome</keyword>
<name>A0A7I8KWQ3_SPIIN</name>
<sequence length="34" mass="4044">MKNEKVHTPPLRIACPKNISRFPWDFLLVLQTHI</sequence>
<proteinExistence type="predicted"/>
<evidence type="ECO:0000313" key="2">
    <source>
        <dbReference type="Proteomes" id="UP000663760"/>
    </source>
</evidence>
<organism evidence="1 2">
    <name type="scientific">Spirodela intermedia</name>
    <name type="common">Intermediate duckweed</name>
    <dbReference type="NCBI Taxonomy" id="51605"/>
    <lineage>
        <taxon>Eukaryota</taxon>
        <taxon>Viridiplantae</taxon>
        <taxon>Streptophyta</taxon>
        <taxon>Embryophyta</taxon>
        <taxon>Tracheophyta</taxon>
        <taxon>Spermatophyta</taxon>
        <taxon>Magnoliopsida</taxon>
        <taxon>Liliopsida</taxon>
        <taxon>Araceae</taxon>
        <taxon>Lemnoideae</taxon>
        <taxon>Spirodela</taxon>
    </lineage>
</organism>
<protein>
    <submittedName>
        <fullName evidence="1">Uncharacterized protein</fullName>
    </submittedName>
</protein>
<reference evidence="1" key="1">
    <citation type="submission" date="2020-02" db="EMBL/GenBank/DDBJ databases">
        <authorList>
            <person name="Scholz U."/>
            <person name="Mascher M."/>
            <person name="Fiebig A."/>
        </authorList>
    </citation>
    <scope>NUCLEOTIDE SEQUENCE</scope>
</reference>